<feature type="binding site" evidence="16">
    <location>
        <position position="98"/>
    </location>
    <ligand>
        <name>Ca(2+)</name>
        <dbReference type="ChEBI" id="CHEBI:29108"/>
        <label>1</label>
    </ligand>
</feature>
<dbReference type="InterPro" id="IPR050387">
    <property type="entry name" value="Hedgehog_Signaling"/>
</dbReference>
<dbReference type="InterPro" id="IPR036844">
    <property type="entry name" value="Hint_dom_sf"/>
</dbReference>
<reference evidence="21" key="1">
    <citation type="submission" date="2015-07" db="EMBL/GenBank/DDBJ databases">
        <title>Expression of segment polarity genes in brachiopod larvae.</title>
        <authorList>
            <person name="Vellutini B.C."/>
            <person name="Hejnol A."/>
        </authorList>
    </citation>
    <scope>NUCLEOTIDE SEQUENCE</scope>
</reference>
<dbReference type="GO" id="GO:0005886">
    <property type="term" value="C:plasma membrane"/>
    <property type="evidence" value="ECO:0007669"/>
    <property type="project" value="UniProtKB-SubCell"/>
</dbReference>
<evidence type="ECO:0000256" key="14">
    <source>
        <dbReference type="ARBA" id="ARBA00048589"/>
    </source>
</evidence>
<dbReference type="Gene3D" id="3.30.1380.10">
    <property type="match status" value="1"/>
</dbReference>
<feature type="chain" id="PRO_5006830990" description="Hedgehog protein" evidence="18">
    <location>
        <begin position="27"/>
        <end position="412"/>
    </location>
</feature>
<dbReference type="SUPFAM" id="SSF55166">
    <property type="entry name" value="Hedgehog/DD-peptidase"/>
    <property type="match status" value="1"/>
</dbReference>
<dbReference type="FunFam" id="3.30.1380.10:FF:000001">
    <property type="entry name" value="Indian hedgehog"/>
    <property type="match status" value="1"/>
</dbReference>
<evidence type="ECO:0000256" key="4">
    <source>
        <dbReference type="ARBA" id="ARBA00022670"/>
    </source>
</evidence>
<dbReference type="PRINTS" id="PR00632">
    <property type="entry name" value="SONICHHOG"/>
</dbReference>
<feature type="domain" description="Hint" evidence="19">
    <location>
        <begin position="307"/>
        <end position="351"/>
    </location>
</feature>
<comment type="subcellular location">
    <molecule>Protein hedgehog N-product</molecule>
    <subcellularLocation>
        <location evidence="17">Cell membrane</location>
        <topology evidence="17">Lipid-anchor</topology>
    </subcellularLocation>
</comment>
<dbReference type="PANTHER" id="PTHR11889">
    <property type="entry name" value="HEDGEHOG"/>
    <property type="match status" value="1"/>
</dbReference>
<dbReference type="GO" id="GO:0007224">
    <property type="term" value="P:smoothened signaling pathway"/>
    <property type="evidence" value="ECO:0007669"/>
    <property type="project" value="TreeGrafter"/>
</dbReference>
<keyword evidence="17" id="KW-0333">Golgi apparatus</keyword>
<dbReference type="Gene3D" id="2.170.16.10">
    <property type="entry name" value="Hedgehog/Intein (Hint) domain"/>
    <property type="match status" value="1"/>
</dbReference>
<feature type="site" description="Cleavage; by autolysis" evidence="15">
    <location>
        <begin position="200"/>
        <end position="201"/>
    </location>
</feature>
<comment type="subcellular location">
    <molecule>Sonic hedgehog protein</molecule>
    <subcellularLocation>
        <location evidence="17">Endoplasmic reticulum membrane</location>
    </subcellularLocation>
    <subcellularLocation>
        <location evidence="17">Golgi apparatus membrane</location>
    </subcellularLocation>
</comment>
<feature type="binding site" evidence="16">
    <location>
        <position position="93"/>
    </location>
    <ligand>
        <name>Ca(2+)</name>
        <dbReference type="ChEBI" id="CHEBI:29108"/>
        <label>1</label>
    </ligand>
</feature>
<evidence type="ECO:0000256" key="17">
    <source>
        <dbReference type="RuleBase" id="RU280812"/>
    </source>
</evidence>
<dbReference type="FunFam" id="2.170.16.10:FF:000001">
    <property type="entry name" value="Indian hedgehog"/>
    <property type="match status" value="1"/>
</dbReference>
<feature type="binding site" evidence="16">
    <location>
        <position position="129"/>
    </location>
    <ligand>
        <name>Ca(2+)</name>
        <dbReference type="ChEBI" id="CHEBI:29108"/>
        <label>1</label>
    </ligand>
</feature>
<dbReference type="Pfam" id="PF01085">
    <property type="entry name" value="HH_signal"/>
    <property type="match status" value="1"/>
</dbReference>
<keyword evidence="16" id="KW-0862">Zinc</keyword>
<dbReference type="InterPro" id="IPR003587">
    <property type="entry name" value="Hint_dom_N"/>
</dbReference>
<dbReference type="SMART" id="SM00306">
    <property type="entry name" value="HintN"/>
    <property type="match status" value="1"/>
</dbReference>
<comment type="catalytic activity">
    <reaction evidence="14">
        <text>glycyl-L-cysteinyl-[protein] + cholesterol + H(+) = [protein]-C-terminal glycyl cholesterol ester + N-terminal L-cysteinyl-[protein]</text>
        <dbReference type="Rhea" id="RHEA:59504"/>
        <dbReference type="Rhea" id="RHEA-COMP:12707"/>
        <dbReference type="Rhea" id="RHEA-COMP:15369"/>
        <dbReference type="Rhea" id="RHEA-COMP:15374"/>
        <dbReference type="ChEBI" id="CHEBI:15378"/>
        <dbReference type="ChEBI" id="CHEBI:16113"/>
        <dbReference type="ChEBI" id="CHEBI:65250"/>
        <dbReference type="ChEBI" id="CHEBI:143135"/>
        <dbReference type="ChEBI" id="CHEBI:143140"/>
    </reaction>
    <physiologicalReaction direction="left-to-right" evidence="14">
        <dbReference type="Rhea" id="RHEA:59505"/>
    </physiologicalReaction>
</comment>
<keyword evidence="13" id="KW-0449">Lipoprotein</keyword>
<evidence type="ECO:0000256" key="7">
    <source>
        <dbReference type="ARBA" id="ARBA00022729"/>
    </source>
</evidence>
<keyword evidence="12" id="KW-0564">Palmitate</keyword>
<name>A0A0U2KU40_TERTR</name>
<keyword evidence="5" id="KW-0808">Transferase</keyword>
<dbReference type="GO" id="GO:0008233">
    <property type="term" value="F:peptidase activity"/>
    <property type="evidence" value="ECO:0007669"/>
    <property type="project" value="UniProtKB-UniRule"/>
</dbReference>
<dbReference type="GO" id="GO:0016539">
    <property type="term" value="P:intein-mediated protein splicing"/>
    <property type="evidence" value="ECO:0007669"/>
    <property type="project" value="InterPro"/>
</dbReference>
<feature type="binding site" evidence="16">
    <location>
        <position position="132"/>
    </location>
    <ligand>
        <name>Ca(2+)</name>
        <dbReference type="ChEBI" id="CHEBI:29108"/>
        <label>2</label>
    </ligand>
</feature>
<feature type="binding site" evidence="16">
    <location>
        <position position="129"/>
    </location>
    <ligand>
        <name>Ca(2+)</name>
        <dbReference type="ChEBI" id="CHEBI:29108"/>
        <label>2</label>
    </ligand>
</feature>
<dbReference type="GO" id="GO:0016540">
    <property type="term" value="P:protein autoprocessing"/>
    <property type="evidence" value="ECO:0007669"/>
    <property type="project" value="InterPro"/>
</dbReference>
<dbReference type="GO" id="GO:0048731">
    <property type="term" value="P:system development"/>
    <property type="evidence" value="ECO:0007669"/>
    <property type="project" value="UniProtKB-ARBA"/>
</dbReference>
<gene>
    <name evidence="21" type="primary">hh</name>
</gene>
<dbReference type="CDD" id="cd00081">
    <property type="entry name" value="Hint"/>
    <property type="match status" value="1"/>
</dbReference>
<feature type="binding site" evidence="16">
    <location>
        <position position="185"/>
    </location>
    <ligand>
        <name>Zn(2+)</name>
        <dbReference type="ChEBI" id="CHEBI:29105"/>
    </ligand>
</feature>
<dbReference type="InterPro" id="IPR006141">
    <property type="entry name" value="Intein_N"/>
</dbReference>
<feature type="site" description="Involved in auto-cleavage" evidence="15">
    <location>
        <position position="268"/>
    </location>
</feature>
<evidence type="ECO:0000256" key="11">
    <source>
        <dbReference type="ARBA" id="ARBA00023136"/>
    </source>
</evidence>
<protein>
    <recommendedName>
        <fullName evidence="17">Hedgehog protein</fullName>
    </recommendedName>
</protein>
<dbReference type="GO" id="GO:0016740">
    <property type="term" value="F:transferase activity"/>
    <property type="evidence" value="ECO:0007669"/>
    <property type="project" value="UniProtKB-KW"/>
</dbReference>
<feature type="binding site" evidence="16">
    <location>
        <position position="92"/>
    </location>
    <ligand>
        <name>Ca(2+)</name>
        <dbReference type="ChEBI" id="CHEBI:29108"/>
        <label>1</label>
    </ligand>
</feature>
<feature type="site" description="Involved in cholesterol transfer" evidence="15">
    <location>
        <position position="246"/>
    </location>
</feature>
<dbReference type="PROSITE" id="PS50817">
    <property type="entry name" value="INTEIN_N_TER"/>
    <property type="match status" value="1"/>
</dbReference>
<dbReference type="PIRSF" id="PIRSF009400">
    <property type="entry name" value="Peptidase_C46"/>
    <property type="match status" value="1"/>
</dbReference>
<keyword evidence="17" id="KW-0256">Endoplasmic reticulum</keyword>
<dbReference type="SMART" id="SM00305">
    <property type="entry name" value="HintC"/>
    <property type="match status" value="1"/>
</dbReference>
<evidence type="ECO:0000256" key="9">
    <source>
        <dbReference type="ARBA" id="ARBA00022813"/>
    </source>
</evidence>
<dbReference type="EMBL" id="KT253956">
    <property type="protein sequence ID" value="ALS19760.1"/>
    <property type="molecule type" value="mRNA"/>
</dbReference>
<feature type="site" description="Essential for auto-cleavage" evidence="15">
    <location>
        <position position="271"/>
    </location>
</feature>
<keyword evidence="9 17" id="KW-0068">Autocatalytic cleavage</keyword>
<dbReference type="GO" id="GO:0000139">
    <property type="term" value="C:Golgi membrane"/>
    <property type="evidence" value="ECO:0007669"/>
    <property type="project" value="UniProtKB-SubCell"/>
</dbReference>
<dbReference type="SUPFAM" id="SSF51294">
    <property type="entry name" value="Hedgehog/intein (Hint) domain"/>
    <property type="match status" value="1"/>
</dbReference>
<feature type="binding site" evidence="16">
    <location>
        <position position="93"/>
    </location>
    <ligand>
        <name>Ca(2+)</name>
        <dbReference type="ChEBI" id="CHEBI:29108"/>
        <label>2</label>
    </ligand>
</feature>
<evidence type="ECO:0000256" key="15">
    <source>
        <dbReference type="PIRSR" id="PIRSR009400-1"/>
    </source>
</evidence>
<keyword evidence="7 17" id="KW-0732">Signal</keyword>
<evidence type="ECO:0000256" key="13">
    <source>
        <dbReference type="ARBA" id="ARBA00023288"/>
    </source>
</evidence>
<evidence type="ECO:0000313" key="21">
    <source>
        <dbReference type="EMBL" id="ALS19760.1"/>
    </source>
</evidence>
<feature type="binding site" evidence="16">
    <location>
        <position position="128"/>
    </location>
    <ligand>
        <name>Ca(2+)</name>
        <dbReference type="ChEBI" id="CHEBI:29108"/>
        <label>1</label>
    </ligand>
</feature>
<evidence type="ECO:0000256" key="2">
    <source>
        <dbReference type="ARBA" id="ARBA00022473"/>
    </source>
</evidence>
<dbReference type="InterPro" id="IPR009045">
    <property type="entry name" value="Zn_M74/Hedgehog-like"/>
</dbReference>
<evidence type="ECO:0000256" key="1">
    <source>
        <dbReference type="ARBA" id="ARBA00010649"/>
    </source>
</evidence>
<keyword evidence="4 17" id="KW-0645">Protease</keyword>
<accession>A0A0U2KU40</accession>
<evidence type="ECO:0000256" key="6">
    <source>
        <dbReference type="ARBA" id="ARBA00022723"/>
    </source>
</evidence>
<comment type="function">
    <molecule>Protein hedgehog</molecule>
    <text evidence="17">The C-terminal part of the hedgehog protein precursor displays an autoproteolysis activity that results in the cleavage of the full-length protein into two parts (N-product and C-product). In addition, the C-terminal part displays a cholesterol transferase activity that results by the covalent attachment of a cholesterol moiety to the C-terminal of the newly generated N-product.</text>
</comment>
<dbReference type="GO" id="GO:0005789">
    <property type="term" value="C:endoplasmic reticulum membrane"/>
    <property type="evidence" value="ECO:0007669"/>
    <property type="project" value="UniProtKB-SubCell"/>
</dbReference>
<keyword evidence="8 17" id="KW-0378">Hydrolase</keyword>
<sequence>MELTVIKLINTGVLIFLILTEPVVMCGPGPGANWGRRRPHKRTPLVFKQHIPNVSENVIGASGSSDGRISRDSKKFKDLAVNYNSDIKFKDEEGTGADRIMSTRCKDKLNILAISVMNQWPGVKLRVTEAWDENGSHAKDSLHYEGRAVDITTSDKDRTKYGMLARLAVESGFDWVFFQSRSHVHVSVRSDSSAAIKSGGCFDGKSLVQLENGATKTMDQLTMGDKVLAVDDTGHFVYSDVIMFLDKNANKSLPFYTIYTDNGDISLTSTHLIYASNTKKNTIGADMATFARRVQKGQYVYLKDTTGDFVTARRVTKVKVTTRNGVYAPLTKHGTIVVNNIVASCYGIIENVNIAHMAFSPVRIFYDIRNNLPLLTNSPANTLDTQHGIHWYPDMLFRIAPYFIDSRLLETV</sequence>
<evidence type="ECO:0000256" key="12">
    <source>
        <dbReference type="ARBA" id="ARBA00023139"/>
    </source>
</evidence>
<dbReference type="GO" id="GO:0010468">
    <property type="term" value="P:regulation of gene expression"/>
    <property type="evidence" value="ECO:0007669"/>
    <property type="project" value="TreeGrafter"/>
</dbReference>
<dbReference type="InterPro" id="IPR001657">
    <property type="entry name" value="Hedgehog"/>
</dbReference>
<dbReference type="GO" id="GO:0001708">
    <property type="term" value="P:cell fate specification"/>
    <property type="evidence" value="ECO:0007669"/>
    <property type="project" value="TreeGrafter"/>
</dbReference>
<dbReference type="InterPro" id="IPR001767">
    <property type="entry name" value="Hedgehog_Hint"/>
</dbReference>
<dbReference type="PANTHER" id="PTHR11889:SF31">
    <property type="entry name" value="PROTEIN HEDGEHOG"/>
    <property type="match status" value="1"/>
</dbReference>
<dbReference type="GO" id="GO:0005509">
    <property type="term" value="F:calcium ion binding"/>
    <property type="evidence" value="ECO:0007669"/>
    <property type="project" value="TreeGrafter"/>
</dbReference>
<evidence type="ECO:0000256" key="8">
    <source>
        <dbReference type="ARBA" id="ARBA00022801"/>
    </source>
</evidence>
<evidence type="ECO:0000256" key="16">
    <source>
        <dbReference type="PIRSR" id="PIRSR009400-2"/>
    </source>
</evidence>
<feature type="binding site" evidence="16">
    <location>
        <position position="150"/>
    </location>
    <ligand>
        <name>Zn(2+)</name>
        <dbReference type="ChEBI" id="CHEBI:29105"/>
    </ligand>
</feature>
<keyword evidence="10 16" id="KW-0106">Calcium</keyword>
<keyword evidence="6 16" id="KW-0479">Metal-binding</keyword>
<evidence type="ECO:0000259" key="19">
    <source>
        <dbReference type="SMART" id="SM00305"/>
    </source>
</evidence>
<dbReference type="AlphaFoldDB" id="A0A0U2KU40"/>
<evidence type="ECO:0000256" key="3">
    <source>
        <dbReference type="ARBA" id="ARBA00022475"/>
    </source>
</evidence>
<evidence type="ECO:0000256" key="5">
    <source>
        <dbReference type="ARBA" id="ARBA00022679"/>
    </source>
</evidence>
<evidence type="ECO:0000256" key="18">
    <source>
        <dbReference type="SAM" id="SignalP"/>
    </source>
</evidence>
<keyword evidence="11 17" id="KW-0472">Membrane</keyword>
<proteinExistence type="evidence at transcript level"/>
<dbReference type="GO" id="GO:0005615">
    <property type="term" value="C:extracellular space"/>
    <property type="evidence" value="ECO:0007669"/>
    <property type="project" value="TreeGrafter"/>
</dbReference>
<feature type="domain" description="Hint" evidence="20">
    <location>
        <begin position="199"/>
        <end position="304"/>
    </location>
</feature>
<comment type="similarity">
    <text evidence="1 17">Belongs to the hedgehog family.</text>
</comment>
<dbReference type="InterPro" id="IPR003586">
    <property type="entry name" value="Hint_dom_C"/>
</dbReference>
<comment type="function">
    <molecule>Protein hedgehog N-product</molecule>
    <text evidence="17">The dually lipidated hedgehog protein N-product is a morphogen which is essential for a variety of patterning events during development.</text>
</comment>
<dbReference type="InterPro" id="IPR000320">
    <property type="entry name" value="Hedgehog_signalling_dom"/>
</dbReference>
<organism evidence="21">
    <name type="scientific">Terebratalia transversa</name>
    <name type="common">Transverse lampshell</name>
    <dbReference type="NCBI Taxonomy" id="34513"/>
    <lineage>
        <taxon>Eukaryota</taxon>
        <taxon>Metazoa</taxon>
        <taxon>Spiralia</taxon>
        <taxon>Lophotrochozoa</taxon>
        <taxon>Brachiopoda</taxon>
        <taxon>Rhynchonelliformea</taxon>
        <taxon>Rhynchonellata</taxon>
        <taxon>Terebratellidina</taxon>
        <taxon>Laqueoidea</taxon>
        <taxon>Laqueidae</taxon>
        <taxon>Terebratalia</taxon>
    </lineage>
</organism>
<feature type="signal peptide" evidence="18">
    <location>
        <begin position="1"/>
        <end position="26"/>
    </location>
</feature>
<dbReference type="GO" id="GO:0005113">
    <property type="term" value="F:patched binding"/>
    <property type="evidence" value="ECO:0007669"/>
    <property type="project" value="TreeGrafter"/>
</dbReference>
<dbReference type="Pfam" id="PF01079">
    <property type="entry name" value="Hint"/>
    <property type="match status" value="1"/>
</dbReference>
<keyword evidence="3 17" id="KW-1003">Cell membrane</keyword>
<dbReference type="GO" id="GO:0007267">
    <property type="term" value="P:cell-cell signaling"/>
    <property type="evidence" value="ECO:0007669"/>
    <property type="project" value="InterPro"/>
</dbReference>
<keyword evidence="2 17" id="KW-0217">Developmental protein</keyword>
<evidence type="ECO:0000259" key="20">
    <source>
        <dbReference type="SMART" id="SM00306"/>
    </source>
</evidence>
<feature type="binding site" evidence="16">
    <location>
        <position position="143"/>
    </location>
    <ligand>
        <name>Zn(2+)</name>
        <dbReference type="ChEBI" id="CHEBI:29105"/>
    </ligand>
</feature>
<evidence type="ECO:0000256" key="10">
    <source>
        <dbReference type="ARBA" id="ARBA00022837"/>
    </source>
</evidence>